<accession>A0A811KA74</accession>
<dbReference type="Proteomes" id="UP000783686">
    <property type="component" value="Unassembled WGS sequence"/>
</dbReference>
<feature type="region of interest" description="Disordered" evidence="1">
    <location>
        <begin position="49"/>
        <end position="101"/>
    </location>
</feature>
<feature type="compositionally biased region" description="Basic and acidic residues" evidence="1">
    <location>
        <begin position="58"/>
        <end position="67"/>
    </location>
</feature>
<evidence type="ECO:0000313" key="3">
    <source>
        <dbReference type="Proteomes" id="UP000614601"/>
    </source>
</evidence>
<organism evidence="2 3">
    <name type="scientific">Bursaphelenchus okinawaensis</name>
    <dbReference type="NCBI Taxonomy" id="465554"/>
    <lineage>
        <taxon>Eukaryota</taxon>
        <taxon>Metazoa</taxon>
        <taxon>Ecdysozoa</taxon>
        <taxon>Nematoda</taxon>
        <taxon>Chromadorea</taxon>
        <taxon>Rhabditida</taxon>
        <taxon>Tylenchina</taxon>
        <taxon>Tylenchomorpha</taxon>
        <taxon>Aphelenchoidea</taxon>
        <taxon>Aphelenchoididae</taxon>
        <taxon>Bursaphelenchus</taxon>
    </lineage>
</organism>
<evidence type="ECO:0000256" key="1">
    <source>
        <dbReference type="SAM" id="MobiDB-lite"/>
    </source>
</evidence>
<proteinExistence type="predicted"/>
<evidence type="ECO:0000313" key="2">
    <source>
        <dbReference type="EMBL" id="CAD5213116.1"/>
    </source>
</evidence>
<reference evidence="2" key="1">
    <citation type="submission" date="2020-09" db="EMBL/GenBank/DDBJ databases">
        <authorList>
            <person name="Kikuchi T."/>
        </authorList>
    </citation>
    <scope>NUCLEOTIDE SEQUENCE</scope>
    <source>
        <strain evidence="2">SH1</strain>
    </source>
</reference>
<sequence length="201" mass="23241">MIKAMKRVLENENRKDRDILNVIGTVMALSEFWFQREYQEYLDSEEKLAAAQPSEAQRQVEETREPLNDYLHSPEATLSSEKSMESRKSSTTPRQRTESEATLVQEIQNFRISSAKQQKIQNKKERAPIDTRGIKTVLSRLSNLIDGVDRLNVEFKSVEQDLHKALQELDSESCVADSPMSDTSSEQSVEESHNYENYFYL</sequence>
<keyword evidence="3" id="KW-1185">Reference proteome</keyword>
<dbReference type="AlphaFoldDB" id="A0A811KA74"/>
<dbReference type="Proteomes" id="UP000614601">
    <property type="component" value="Unassembled WGS sequence"/>
</dbReference>
<feature type="region of interest" description="Disordered" evidence="1">
    <location>
        <begin position="173"/>
        <end position="196"/>
    </location>
</feature>
<dbReference type="EMBL" id="CAJFDH010000002">
    <property type="protein sequence ID" value="CAD5213116.1"/>
    <property type="molecule type" value="Genomic_DNA"/>
</dbReference>
<protein>
    <submittedName>
        <fullName evidence="2">Uncharacterized protein</fullName>
    </submittedName>
</protein>
<name>A0A811KA74_9BILA</name>
<dbReference type="EMBL" id="CAJFCW020000002">
    <property type="protein sequence ID" value="CAG9099177.1"/>
    <property type="molecule type" value="Genomic_DNA"/>
</dbReference>
<gene>
    <name evidence="2" type="ORF">BOKJ2_LOCUS4917</name>
</gene>
<comment type="caution">
    <text evidence="2">The sequence shown here is derived from an EMBL/GenBank/DDBJ whole genome shotgun (WGS) entry which is preliminary data.</text>
</comment>